<reference evidence="2" key="2">
    <citation type="submission" date="2023-02" db="EMBL/GenBank/DDBJ databases">
        <authorList>
            <consortium name="DOE Joint Genome Institute"/>
            <person name="Mondo S.J."/>
            <person name="Chang Y."/>
            <person name="Wang Y."/>
            <person name="Ahrendt S."/>
            <person name="Andreopoulos W."/>
            <person name="Barry K."/>
            <person name="Beard J."/>
            <person name="Benny G.L."/>
            <person name="Blankenship S."/>
            <person name="Bonito G."/>
            <person name="Cuomo C."/>
            <person name="Desiro A."/>
            <person name="Gervers K.A."/>
            <person name="Hundley H."/>
            <person name="Kuo A."/>
            <person name="LaButti K."/>
            <person name="Lang B.F."/>
            <person name="Lipzen A."/>
            <person name="O'Donnell K."/>
            <person name="Pangilinan J."/>
            <person name="Reynolds N."/>
            <person name="Sandor L."/>
            <person name="Smith M.W."/>
            <person name="Tsang A."/>
            <person name="Grigoriev I.V."/>
            <person name="Stajich J.E."/>
            <person name="Spatafora J.W."/>
        </authorList>
    </citation>
    <scope>NUCLEOTIDE SEQUENCE</scope>
    <source>
        <strain evidence="2">RSA 2281</strain>
    </source>
</reference>
<gene>
    <name evidence="2" type="ORF">BDA99DRAFT_505334</name>
</gene>
<name>A0AAD5PG45_9FUNG</name>
<organism evidence="2 3">
    <name type="scientific">Phascolomyces articulosus</name>
    <dbReference type="NCBI Taxonomy" id="60185"/>
    <lineage>
        <taxon>Eukaryota</taxon>
        <taxon>Fungi</taxon>
        <taxon>Fungi incertae sedis</taxon>
        <taxon>Mucoromycota</taxon>
        <taxon>Mucoromycotina</taxon>
        <taxon>Mucoromycetes</taxon>
        <taxon>Mucorales</taxon>
        <taxon>Lichtheimiaceae</taxon>
        <taxon>Phascolomyces</taxon>
    </lineage>
</organism>
<dbReference type="EMBL" id="JAIXMP010000009">
    <property type="protein sequence ID" value="KAI9268263.1"/>
    <property type="molecule type" value="Genomic_DNA"/>
</dbReference>
<dbReference type="InterPro" id="IPR010730">
    <property type="entry name" value="HET"/>
</dbReference>
<feature type="domain" description="Heterokaryon incompatibility" evidence="1">
    <location>
        <begin position="52"/>
        <end position="223"/>
    </location>
</feature>
<reference evidence="2" key="1">
    <citation type="journal article" date="2022" name="IScience">
        <title>Evolution of zygomycete secretomes and the origins of terrestrial fungal ecologies.</title>
        <authorList>
            <person name="Chang Y."/>
            <person name="Wang Y."/>
            <person name="Mondo S."/>
            <person name="Ahrendt S."/>
            <person name="Andreopoulos W."/>
            <person name="Barry K."/>
            <person name="Beard J."/>
            <person name="Benny G.L."/>
            <person name="Blankenship S."/>
            <person name="Bonito G."/>
            <person name="Cuomo C."/>
            <person name="Desiro A."/>
            <person name="Gervers K.A."/>
            <person name="Hundley H."/>
            <person name="Kuo A."/>
            <person name="LaButti K."/>
            <person name="Lang B.F."/>
            <person name="Lipzen A."/>
            <person name="O'Donnell K."/>
            <person name="Pangilinan J."/>
            <person name="Reynolds N."/>
            <person name="Sandor L."/>
            <person name="Smith M.E."/>
            <person name="Tsang A."/>
            <person name="Grigoriev I.V."/>
            <person name="Stajich J.E."/>
            <person name="Spatafora J.W."/>
        </authorList>
    </citation>
    <scope>NUCLEOTIDE SEQUENCE</scope>
    <source>
        <strain evidence="2">RSA 2281</strain>
    </source>
</reference>
<dbReference type="Pfam" id="PF06985">
    <property type="entry name" value="HET"/>
    <property type="match status" value="1"/>
</dbReference>
<comment type="caution">
    <text evidence="2">The sequence shown here is derived from an EMBL/GenBank/DDBJ whole genome shotgun (WGS) entry which is preliminary data.</text>
</comment>
<dbReference type="InterPro" id="IPR052895">
    <property type="entry name" value="HetReg/Transcr_Mod"/>
</dbReference>
<keyword evidence="3" id="KW-1185">Reference proteome</keyword>
<accession>A0AAD5PG45</accession>
<sequence length="625" mass="73009">MYITYCREQRPSDYEDRTIQRLSAKGGSFRPTWVIRVSDWKRIRGTQAKNGYHTLSYCWEQSGEVVRKVQNYNDHEEYDLVDNGKHCIIEYAQEKQPNKFSQIFRRHRSRPSSTEKELVQRKVTYDQLVQQMCKDFGIKYIWYDKICIDQSSKKAKQVELKQMHRIYGNACYTLALIPEVHIHDPKDFDQDKIAPNHGHTAYEKVLIDMKGSHWWDRSWTLEEVMTSQNILIVGKDTHIWQQSLHRNPLVPTPVDILSSTLLGFSGPGAGSLNAALNQAHFRTSTKPHDMIFALANIFPHLFFDHIELDYEINFQTTLYRFYRHLILNDLSILCFGSNLITDRCNGGGVVRRKNTMLNYNLPTWTGVDGAHIVSNIHNIIHKLIHPPHFIKNENISDMKIRITTNHYWKIPITRYKYSCFSPPFQDPAEDQRFADLIYRCISSVVSFDLTSDTITTNEDTTLMYWYVNMFSTTGCFPTHYHHRRHSGGPFSRMRPLSLTEDCDECFILPILFDALMAEPKQQPDQCNATALPTLMRTIDRYTHMYYLPVFRELLPNQTITTNGLTRYKAIGLYMLGAVQENNHMTIATWNHSIGQDDVPSQDPNEILDILFKNDYFEDAKEFIIE</sequence>
<dbReference type="AlphaFoldDB" id="A0AAD5PG45"/>
<protein>
    <recommendedName>
        <fullName evidence="1">Heterokaryon incompatibility domain-containing protein</fullName>
    </recommendedName>
</protein>
<dbReference type="PANTHER" id="PTHR24148">
    <property type="entry name" value="ANKYRIN REPEAT DOMAIN-CONTAINING PROTEIN 39 HOMOLOG-RELATED"/>
    <property type="match status" value="1"/>
</dbReference>
<evidence type="ECO:0000259" key="1">
    <source>
        <dbReference type="Pfam" id="PF06985"/>
    </source>
</evidence>
<evidence type="ECO:0000313" key="2">
    <source>
        <dbReference type="EMBL" id="KAI9268263.1"/>
    </source>
</evidence>
<evidence type="ECO:0000313" key="3">
    <source>
        <dbReference type="Proteomes" id="UP001209540"/>
    </source>
</evidence>
<dbReference type="PANTHER" id="PTHR24148:SF64">
    <property type="entry name" value="HETEROKARYON INCOMPATIBILITY DOMAIN-CONTAINING PROTEIN"/>
    <property type="match status" value="1"/>
</dbReference>
<dbReference type="Proteomes" id="UP001209540">
    <property type="component" value="Unassembled WGS sequence"/>
</dbReference>
<proteinExistence type="predicted"/>